<gene>
    <name evidence="2" type="ORF">PV09_09831</name>
</gene>
<feature type="region of interest" description="Disordered" evidence="1">
    <location>
        <begin position="152"/>
        <end position="179"/>
    </location>
</feature>
<dbReference type="VEuPathDB" id="FungiDB:PV09_09831"/>
<evidence type="ECO:0000313" key="3">
    <source>
        <dbReference type="Proteomes" id="UP000053259"/>
    </source>
</evidence>
<dbReference type="EMBL" id="KN847782">
    <property type="protein sequence ID" value="KIV98324.1"/>
    <property type="molecule type" value="Genomic_DNA"/>
</dbReference>
<dbReference type="RefSeq" id="XP_016208194.1">
    <property type="nucleotide sequence ID" value="XM_016363977.1"/>
</dbReference>
<feature type="compositionally biased region" description="Basic and acidic residues" evidence="1">
    <location>
        <begin position="152"/>
        <end position="164"/>
    </location>
</feature>
<dbReference type="AlphaFoldDB" id="A0A0D1ZWB7"/>
<dbReference type="InParanoid" id="A0A0D1ZWB7"/>
<proteinExistence type="predicted"/>
<name>A0A0D1ZWB7_9PEZI</name>
<sequence length="179" mass="19828">MKGLIGCLEADDMDKMMTALSEARADEVLQNDTESTVQTLVLSQEAEGPTLRMQVLDALQSLAQIHIMHEMMVLKLQTEVGVGNSRTLTLETFKTNQNNMNERISFLIGSLEADDMDKMRTALEEADAVRTAVNENITKTATLLQESLIETDNDKAKEVPKIETDSGIEVEPASQIKEE</sequence>
<organism evidence="2 3">
    <name type="scientific">Verruconis gallopava</name>
    <dbReference type="NCBI Taxonomy" id="253628"/>
    <lineage>
        <taxon>Eukaryota</taxon>
        <taxon>Fungi</taxon>
        <taxon>Dikarya</taxon>
        <taxon>Ascomycota</taxon>
        <taxon>Pezizomycotina</taxon>
        <taxon>Dothideomycetes</taxon>
        <taxon>Pleosporomycetidae</taxon>
        <taxon>Venturiales</taxon>
        <taxon>Sympoventuriaceae</taxon>
        <taxon>Verruconis</taxon>
    </lineage>
</organism>
<evidence type="ECO:0000256" key="1">
    <source>
        <dbReference type="SAM" id="MobiDB-lite"/>
    </source>
</evidence>
<protein>
    <submittedName>
        <fullName evidence="2">Uncharacterized protein</fullName>
    </submittedName>
</protein>
<keyword evidence="3" id="KW-1185">Reference proteome</keyword>
<reference evidence="2 3" key="1">
    <citation type="submission" date="2015-01" db="EMBL/GenBank/DDBJ databases">
        <title>The Genome Sequence of Ochroconis gallopava CBS43764.</title>
        <authorList>
            <consortium name="The Broad Institute Genomics Platform"/>
            <person name="Cuomo C."/>
            <person name="de Hoog S."/>
            <person name="Gorbushina A."/>
            <person name="Stielow B."/>
            <person name="Teixiera M."/>
            <person name="Abouelleil A."/>
            <person name="Chapman S.B."/>
            <person name="Priest M."/>
            <person name="Young S.K."/>
            <person name="Wortman J."/>
            <person name="Nusbaum C."/>
            <person name="Birren B."/>
        </authorList>
    </citation>
    <scope>NUCLEOTIDE SEQUENCE [LARGE SCALE GENOMIC DNA]</scope>
    <source>
        <strain evidence="2 3">CBS 43764</strain>
    </source>
</reference>
<dbReference type="Proteomes" id="UP000053259">
    <property type="component" value="Unassembled WGS sequence"/>
</dbReference>
<dbReference type="HOGENOM" id="CLU_1504597_0_0_1"/>
<accession>A0A0D1ZWB7</accession>
<evidence type="ECO:0000313" key="2">
    <source>
        <dbReference type="EMBL" id="KIV98324.1"/>
    </source>
</evidence>
<dbReference type="GeneID" id="27317804"/>